<dbReference type="Proteomes" id="UP000254387">
    <property type="component" value="Unassembled WGS sequence"/>
</dbReference>
<dbReference type="EMBL" id="UGMN01000004">
    <property type="protein sequence ID" value="STV06454.1"/>
    <property type="molecule type" value="Genomic_DNA"/>
</dbReference>
<protein>
    <submittedName>
        <fullName evidence="1">Glycine cleavage system transcriptional activator</fullName>
    </submittedName>
</protein>
<organism evidence="1 2">
    <name type="scientific">Klebsiella pneumoniae</name>
    <dbReference type="NCBI Taxonomy" id="573"/>
    <lineage>
        <taxon>Bacteria</taxon>
        <taxon>Pseudomonadati</taxon>
        <taxon>Pseudomonadota</taxon>
        <taxon>Gammaproteobacteria</taxon>
        <taxon>Enterobacterales</taxon>
        <taxon>Enterobacteriaceae</taxon>
        <taxon>Klebsiella/Raoultella group</taxon>
        <taxon>Klebsiella</taxon>
        <taxon>Klebsiella pneumoniae complex</taxon>
    </lineage>
</organism>
<reference evidence="1 2" key="1">
    <citation type="submission" date="2018-06" db="EMBL/GenBank/DDBJ databases">
        <authorList>
            <consortium name="Pathogen Informatics"/>
            <person name="Doyle S."/>
        </authorList>
    </citation>
    <scope>NUCLEOTIDE SEQUENCE [LARGE SCALE GENOMIC DNA]</scope>
    <source>
        <strain evidence="1 2">NCTC5053</strain>
    </source>
</reference>
<proteinExistence type="predicted"/>
<evidence type="ECO:0000313" key="2">
    <source>
        <dbReference type="Proteomes" id="UP000254387"/>
    </source>
</evidence>
<name>A0A378ADM9_KLEPN</name>
<sequence length="66" mass="7012">MIASELLARDLLQRGVLSAPFSNALPGARYYLVTTEAVAQRADIIALREWLLSQMASGDGGHPTAG</sequence>
<accession>A0A378ADM9</accession>
<dbReference type="AlphaFoldDB" id="A0A378ADM9"/>
<evidence type="ECO:0000313" key="1">
    <source>
        <dbReference type="EMBL" id="STV06454.1"/>
    </source>
</evidence>
<gene>
    <name evidence="1" type="ORF">NCTC5053_01911</name>
</gene>